<sequence length="282" mass="33106">MAALRFTCTVFKSQKRMDDYSARDMRCGDLSELELKRDFKLVDVSTRVDPYTLTEMTPFSQPQSMFHGSHRPGRELPVESCAAILFEEFRHLSQAFALFGPYRQLIEELIAHLQGNSGCPFDSAFLNSALKQQIVNDRSKNSTLKRIEEALKTHIDWHKKCYPKKLEGKIREAILDGRLPRFDRLQDSFNGMGISVHDTWATQITIKQLKVDNPCYHARVHYRVQDHFGLDCNYITHFTFSQFRLFRIWFVLQRYNKFSYKPFMTNMNAFIDITGVRDDHKK</sequence>
<dbReference type="NCBIfam" id="TIGR03034">
    <property type="entry name" value="YPO3983 family protein"/>
    <property type="match status" value="1"/>
</dbReference>
<dbReference type="EMBL" id="CP026377">
    <property type="protein sequence ID" value="AUX93556.1"/>
    <property type="molecule type" value="Genomic_DNA"/>
</dbReference>
<dbReference type="Proteomes" id="UP000238365">
    <property type="component" value="Chromosome"/>
</dbReference>
<evidence type="ECO:0008006" key="3">
    <source>
        <dbReference type="Google" id="ProtNLM"/>
    </source>
</evidence>
<proteinExistence type="predicted"/>
<dbReference type="AlphaFoldDB" id="A0A2L0IG36"/>
<accession>A0A2L0IG36</accession>
<protein>
    <recommendedName>
        <fullName evidence="3">DUF3289 domain-containing protein</fullName>
    </recommendedName>
</protein>
<gene>
    <name evidence="1" type="ORF">C2E15_11030</name>
</gene>
<dbReference type="Pfam" id="PF11692">
    <property type="entry name" value="DUF3289"/>
    <property type="match status" value="1"/>
</dbReference>
<dbReference type="RefSeq" id="WP_104957406.1">
    <property type="nucleotide sequence ID" value="NZ_CP026377.1"/>
</dbReference>
<reference evidence="1 2" key="1">
    <citation type="submission" date="2018-01" db="EMBL/GenBank/DDBJ databases">
        <title>Complete and assembled Genome of Pantoea gaviniae DSM22758T.</title>
        <authorList>
            <person name="Stevens M.J.A."/>
            <person name="Zurfluh K."/>
            <person name="Stephan R."/>
        </authorList>
    </citation>
    <scope>NUCLEOTIDE SEQUENCE [LARGE SCALE GENOMIC DNA]</scope>
    <source>
        <strain evidence="1 2">DSM 22758</strain>
    </source>
</reference>
<dbReference type="OrthoDB" id="612868at2"/>
<name>A0A2L0IG36_9GAMM</name>
<dbReference type="InterPro" id="IPR017483">
    <property type="entry name" value="CHP03034"/>
</dbReference>
<evidence type="ECO:0000313" key="2">
    <source>
        <dbReference type="Proteomes" id="UP000238365"/>
    </source>
</evidence>
<evidence type="ECO:0000313" key="1">
    <source>
        <dbReference type="EMBL" id="AUX93556.1"/>
    </source>
</evidence>
<keyword evidence="2" id="KW-1185">Reference proteome</keyword>
<organism evidence="1 2">
    <name type="scientific">Mixta gaviniae</name>
    <dbReference type="NCBI Taxonomy" id="665914"/>
    <lineage>
        <taxon>Bacteria</taxon>
        <taxon>Pseudomonadati</taxon>
        <taxon>Pseudomonadota</taxon>
        <taxon>Gammaproteobacteria</taxon>
        <taxon>Enterobacterales</taxon>
        <taxon>Erwiniaceae</taxon>
        <taxon>Mixta</taxon>
    </lineage>
</organism>
<dbReference type="KEGG" id="pgz:C2E15_11030"/>